<dbReference type="GO" id="GO:0009395">
    <property type="term" value="P:phospholipid catabolic process"/>
    <property type="evidence" value="ECO:0007669"/>
    <property type="project" value="InterPro"/>
</dbReference>
<feature type="compositionally biased region" description="Basic and acidic residues" evidence="8">
    <location>
        <begin position="487"/>
        <end position="503"/>
    </location>
</feature>
<dbReference type="SMART" id="SM00022">
    <property type="entry name" value="PLAc"/>
    <property type="match status" value="1"/>
</dbReference>
<feature type="transmembrane region" description="Helical" evidence="9">
    <location>
        <begin position="368"/>
        <end position="386"/>
    </location>
</feature>
<feature type="transmembrane region" description="Helical" evidence="9">
    <location>
        <begin position="127"/>
        <end position="145"/>
    </location>
</feature>
<comment type="catalytic activity">
    <reaction evidence="7">
        <text>a 1-acyl-sn-glycero-3-phosphocholine + H2O = sn-glycerol 3-phosphocholine + a fatty acid + H(+)</text>
        <dbReference type="Rhea" id="RHEA:15177"/>
        <dbReference type="ChEBI" id="CHEBI:15377"/>
        <dbReference type="ChEBI" id="CHEBI:15378"/>
        <dbReference type="ChEBI" id="CHEBI:16870"/>
        <dbReference type="ChEBI" id="CHEBI:28868"/>
        <dbReference type="ChEBI" id="CHEBI:58168"/>
        <dbReference type="EC" id="3.1.1.5"/>
    </reaction>
</comment>
<protein>
    <recommendedName>
        <fullName evidence="7">Lysophospholipase</fullName>
        <ecNumber evidence="7">3.1.1.5</ecNumber>
    </recommendedName>
</protein>
<dbReference type="PANTHER" id="PTHR23051">
    <property type="entry name" value="SOLUTE CARRIER FAMILY 35, MEMBER F5"/>
    <property type="match status" value="1"/>
</dbReference>
<feature type="transmembrane region" description="Helical" evidence="9">
    <location>
        <begin position="52"/>
        <end position="75"/>
    </location>
</feature>
<keyword evidence="6 7" id="KW-0442">Lipid degradation</keyword>
<feature type="compositionally biased region" description="Polar residues" evidence="8">
    <location>
        <begin position="462"/>
        <end position="471"/>
    </location>
</feature>
<dbReference type="Pfam" id="PF01735">
    <property type="entry name" value="PLA2_B"/>
    <property type="match status" value="1"/>
</dbReference>
<dbReference type="GO" id="GO:0004622">
    <property type="term" value="F:phosphatidylcholine lysophospholipase activity"/>
    <property type="evidence" value="ECO:0007669"/>
    <property type="project" value="UniProtKB-EC"/>
</dbReference>
<evidence type="ECO:0000313" key="12">
    <source>
        <dbReference type="Proteomes" id="UP000663831"/>
    </source>
</evidence>
<feature type="transmembrane region" description="Helical" evidence="9">
    <location>
        <begin position="314"/>
        <end position="335"/>
    </location>
</feature>
<dbReference type="PANTHER" id="PTHR23051:SF0">
    <property type="entry name" value="SOLUTE CARRIER FAMILY 35 MEMBER F5"/>
    <property type="match status" value="1"/>
</dbReference>
<feature type="compositionally biased region" description="Basic and acidic residues" evidence="8">
    <location>
        <begin position="440"/>
        <end position="453"/>
    </location>
</feature>
<evidence type="ECO:0000256" key="1">
    <source>
        <dbReference type="ARBA" id="ARBA00004141"/>
    </source>
</evidence>
<feature type="compositionally biased region" description="Polar residues" evidence="8">
    <location>
        <begin position="1116"/>
        <end position="1129"/>
    </location>
</feature>
<feature type="compositionally biased region" description="Basic and acidic residues" evidence="8">
    <location>
        <begin position="1130"/>
        <end position="1155"/>
    </location>
</feature>
<evidence type="ECO:0000256" key="7">
    <source>
        <dbReference type="RuleBase" id="RU362103"/>
    </source>
</evidence>
<dbReference type="Proteomes" id="UP000663831">
    <property type="component" value="Unassembled WGS sequence"/>
</dbReference>
<dbReference type="EMBL" id="CAJMWV010001470">
    <property type="protein sequence ID" value="CAE6438242.1"/>
    <property type="molecule type" value="Genomic_DNA"/>
</dbReference>
<feature type="transmembrane region" description="Helical" evidence="9">
    <location>
        <begin position="342"/>
        <end position="362"/>
    </location>
</feature>
<accession>A0A8H3AT97</accession>
<feature type="transmembrane region" description="Helical" evidence="9">
    <location>
        <begin position="151"/>
        <end position="170"/>
    </location>
</feature>
<keyword evidence="3 9" id="KW-0812">Transmembrane</keyword>
<organism evidence="11 12">
    <name type="scientific">Rhizoctonia solani</name>
    <dbReference type="NCBI Taxonomy" id="456999"/>
    <lineage>
        <taxon>Eukaryota</taxon>
        <taxon>Fungi</taxon>
        <taxon>Dikarya</taxon>
        <taxon>Basidiomycota</taxon>
        <taxon>Agaricomycotina</taxon>
        <taxon>Agaricomycetes</taxon>
        <taxon>Cantharellales</taxon>
        <taxon>Ceratobasidiaceae</taxon>
        <taxon>Rhizoctonia</taxon>
    </lineage>
</organism>
<evidence type="ECO:0000256" key="3">
    <source>
        <dbReference type="ARBA" id="ARBA00022692"/>
    </source>
</evidence>
<feature type="transmembrane region" description="Helical" evidence="9">
    <location>
        <begin position="243"/>
        <end position="264"/>
    </location>
</feature>
<dbReference type="EC" id="3.1.1.5" evidence="7"/>
<reference evidence="11" key="1">
    <citation type="submission" date="2021-01" db="EMBL/GenBank/DDBJ databases">
        <authorList>
            <person name="Kaushik A."/>
        </authorList>
    </citation>
    <scope>NUCLEOTIDE SEQUENCE</scope>
    <source>
        <strain evidence="11">AG3-1AP</strain>
    </source>
</reference>
<feature type="region of interest" description="Disordered" evidence="8">
    <location>
        <begin position="394"/>
        <end position="426"/>
    </location>
</feature>
<proteinExistence type="inferred from homology"/>
<feature type="region of interest" description="Disordered" evidence="8">
    <location>
        <begin position="440"/>
        <end position="525"/>
    </location>
</feature>
<evidence type="ECO:0000256" key="5">
    <source>
        <dbReference type="ARBA" id="ARBA00023136"/>
    </source>
</evidence>
<keyword evidence="6 7" id="KW-0443">Lipid metabolism</keyword>
<dbReference type="SUPFAM" id="SSF52151">
    <property type="entry name" value="FabD/lysophospholipase-like"/>
    <property type="match status" value="1"/>
</dbReference>
<feature type="transmembrane region" description="Helical" evidence="9">
    <location>
        <begin position="182"/>
        <end position="201"/>
    </location>
</feature>
<feature type="region of interest" description="Disordered" evidence="8">
    <location>
        <begin position="1113"/>
        <end position="1185"/>
    </location>
</feature>
<evidence type="ECO:0000256" key="6">
    <source>
        <dbReference type="PROSITE-ProRule" id="PRU00555"/>
    </source>
</evidence>
<evidence type="ECO:0000259" key="10">
    <source>
        <dbReference type="PROSITE" id="PS51210"/>
    </source>
</evidence>
<keyword evidence="6 7" id="KW-0378">Hydrolase</keyword>
<evidence type="ECO:0000256" key="8">
    <source>
        <dbReference type="SAM" id="MobiDB-lite"/>
    </source>
</evidence>
<dbReference type="Gene3D" id="3.40.1090.10">
    <property type="entry name" value="Cytosolic phospholipase A2 catalytic domain"/>
    <property type="match status" value="1"/>
</dbReference>
<feature type="domain" description="PLA2c" evidence="10">
    <location>
        <begin position="669"/>
        <end position="1220"/>
    </location>
</feature>
<feature type="compositionally biased region" description="Basic and acidic residues" evidence="8">
    <location>
        <begin position="512"/>
        <end position="525"/>
    </location>
</feature>
<dbReference type="PROSITE" id="PS51210">
    <property type="entry name" value="PLA2C"/>
    <property type="match status" value="1"/>
</dbReference>
<comment type="similarity">
    <text evidence="2 7">Belongs to the lysophospholipase family.</text>
</comment>
<evidence type="ECO:0000256" key="9">
    <source>
        <dbReference type="SAM" id="Phobius"/>
    </source>
</evidence>
<keyword evidence="4 9" id="KW-1133">Transmembrane helix</keyword>
<feature type="compositionally biased region" description="Basic and acidic residues" evidence="8">
    <location>
        <begin position="394"/>
        <end position="412"/>
    </location>
</feature>
<dbReference type="GO" id="GO:0000329">
    <property type="term" value="C:fungal-type vacuole membrane"/>
    <property type="evidence" value="ECO:0007669"/>
    <property type="project" value="TreeGrafter"/>
</dbReference>
<dbReference type="InterPro" id="IPR002642">
    <property type="entry name" value="LysoPLipase_cat_dom"/>
</dbReference>
<keyword evidence="5 9" id="KW-0472">Membrane</keyword>
<evidence type="ECO:0000256" key="4">
    <source>
        <dbReference type="ARBA" id="ARBA00022989"/>
    </source>
</evidence>
<evidence type="ECO:0000256" key="2">
    <source>
        <dbReference type="ARBA" id="ARBA00008780"/>
    </source>
</evidence>
<dbReference type="InterPro" id="IPR016035">
    <property type="entry name" value="Acyl_Trfase/lysoPLipase"/>
</dbReference>
<evidence type="ECO:0000313" key="11">
    <source>
        <dbReference type="EMBL" id="CAE6438242.1"/>
    </source>
</evidence>
<comment type="caution">
    <text evidence="11">The sequence shown here is derived from an EMBL/GenBank/DDBJ whole genome shotgun (WGS) entry which is preliminary data.</text>
</comment>
<feature type="transmembrane region" description="Helical" evidence="9">
    <location>
        <begin position="276"/>
        <end position="294"/>
    </location>
</feature>
<gene>
    <name evidence="11" type="ORF">RDB_LOCUS50832</name>
</gene>
<sequence length="1333" mass="148409">MSGDEPNSGAQVAQQRKQYVIGLLLLLVVVLEWTGSNFLTQDLFEDGYNKPFFVTYMNTASFSLYLVPVLIKHILWEGSTVKREPTYSRQGYQALVDDDDSQIDDDCPPDLGPSNSLGHQPLTVSETAKLASIFCVFWFAANWTVNASLSFTSVASTTILSSMSGFFTLLIGRALRVESLSLGKIGAVVVRFVFPFVSVQFHSNVLDSFAGSVLVSLADNSGAPREPVEEIPGFSPGHSHPQAIFGDFLALGSALFYALYVVLLKARIGDESRINMQLFFGFVGIFNILGFWPIGVLLHYAKIEVFELPSSKKALRAVLLNMFITLSSDYIYVLAMLKTTPLVVTIGLSLTIPLAVSGDLILGTSTSAQALIGAVLVLVAFVVIGLEDREEAPRDRSLHIDTERGRSGERLDGLGQVTLRDQSEDDESLRKSVEAIFASRREQARRTRRESGRAESGGARATGNQEGTEGRSNPLERGRSRTRSGTFRRERVSGSLRRSEERRARSRTGRKSSSERDDASRRDFRTQGWEYDQAVLSDSEGNAEVHSSQGLNRPFRPGLLAGIVVAGGSWYFLNPESNCDEGTLYPDSPNPRRAPYTPIQKDTQGESVFTFDGSTTLSTALIALTSWTWPEPFKWIQDRASILVLELSRGPGSLWNEIVDSPPSSQDHPEYEWEAEVRLGDELCMAERAFLRNRKRKMRTAFAELFGVAFHEIDERDLPIVAIAGSGGGFRAMVNTTGALKGAQDTGIFDCISYIAGISGSCWALAMMYSGVTGSPSPSEAQKHMRSRIQTPYLDISNFDIIISPPFNKYLLSGLLHKVTAPGWGNISLTDIYGTLLSTRLLVPDDIKKLDPRCLSLHQFRRFIDDGSYPMPIMTAISRHLRQDLENKEVETKKKERRSYAPTRRLKLRREAEELEAKARWLWFEWSPYEVGCDELGGCLDTILGAGTSIRACQKPEISLTLLSGIFGSAFCASLQHFDLAQYFLEVRPLLRDLPLPIFNWLDNVLVENEKEFDVIHPVSPTGLPNFVKGLEDQLRYGSPDSITEAETLRFMDAGAELNIPYYPLLRRGVDCIIALDASADSQDLWFTRAEEYAARRGLQTWPKGARWPKVLQPAAESSDTPAQNQVSDSDSRTNQEIASTKESDVVEQADHQKAAEAPMGNAPLATEDTAPDHDKGQDTTVPVTKDRDIGSLRKLTNTLNQPDEETKPLSAYVWIGSSTDNGSSRVDNLEEEALASRDGIGIVYMPLIPNEEAQRRYGGGLWHPLDVSTWRFELQCEETDKLLTTAEMNFKDGHQKIARVLKVMWMRKRNARLEKEHQKWKHDFDRLVDSTS</sequence>
<feature type="transmembrane region" description="Helical" evidence="9">
    <location>
        <begin position="20"/>
        <end position="40"/>
    </location>
</feature>
<name>A0A8H3AT97_9AGAM</name>
<comment type="subcellular location">
    <subcellularLocation>
        <location evidence="1">Membrane</location>
        <topology evidence="1">Multi-pass membrane protein</topology>
    </subcellularLocation>
</comment>